<reference evidence="3" key="2">
    <citation type="submission" date="2023-05" db="EMBL/GenBank/DDBJ databases">
        <authorList>
            <person name="Schelkunov M.I."/>
        </authorList>
    </citation>
    <scope>NUCLEOTIDE SEQUENCE</scope>
    <source>
        <strain evidence="3">Hsosn_3</strain>
        <tissue evidence="3">Leaf</tissue>
    </source>
</reference>
<name>A0AAD8GR31_9APIA</name>
<dbReference type="GO" id="GO:0004523">
    <property type="term" value="F:RNA-DNA hybrid ribonuclease activity"/>
    <property type="evidence" value="ECO:0007669"/>
    <property type="project" value="InterPro"/>
</dbReference>
<dbReference type="EMBL" id="JAUIZM010000014">
    <property type="protein sequence ID" value="KAK1352812.1"/>
    <property type="molecule type" value="Genomic_DNA"/>
</dbReference>
<organism evidence="3 4">
    <name type="scientific">Heracleum sosnowskyi</name>
    <dbReference type="NCBI Taxonomy" id="360622"/>
    <lineage>
        <taxon>Eukaryota</taxon>
        <taxon>Viridiplantae</taxon>
        <taxon>Streptophyta</taxon>
        <taxon>Embryophyta</taxon>
        <taxon>Tracheophyta</taxon>
        <taxon>Spermatophyta</taxon>
        <taxon>Magnoliopsida</taxon>
        <taxon>eudicotyledons</taxon>
        <taxon>Gunneridae</taxon>
        <taxon>Pentapetalae</taxon>
        <taxon>asterids</taxon>
        <taxon>campanulids</taxon>
        <taxon>Apiales</taxon>
        <taxon>Apiaceae</taxon>
        <taxon>Apioideae</taxon>
        <taxon>apioid superclade</taxon>
        <taxon>Tordylieae</taxon>
        <taxon>Tordyliinae</taxon>
        <taxon>Heracleum</taxon>
    </lineage>
</organism>
<sequence length="500" mass="57498">MERKMYLKIRENFLWGQKGSERKLALISWEKLCRPKSAGGVGLRDLNAFNKALLAKLCWLLITNPNSFVATILKAKSYPRSNIWDAMVPNNSSYTWRSILSVRELLQSGTRWVIGNESVVADWRTSEEDSWDEKALNVLLTEQEFVAIKNCTLAESSQDDFLSWKYKKIGEFAVRSAYHYEMQSKYGTIGSSDLENHRWLWNKIWKAEAPEKVKNLVRRAISNGLTTMVNLADRGINVHRLCPRCGEGYETVLHMMLSCRESTILWHLSPIRLELNDWPPDLFEWCYTFARSCLIKKSWETTMMFMWKVWCMGNIWVFEKKKVDPVLACQRTMNYLGEFEMAAVREDAPKPAAIQIIQKWQPPERSLDKLNTDATMNAEEKVGLGMVIRNDVGDVLISAGRPICGIIPAIQAEAEAVLFGLKYAYEAGLRSLEVETDCLNFADLLQSRARMRTPTQVIVNDIFDIARSFDFCCFRFASRKCNNVAHNLAKKAIHLDQMIL</sequence>
<dbReference type="Proteomes" id="UP001237642">
    <property type="component" value="Unassembled WGS sequence"/>
</dbReference>
<evidence type="ECO:0000313" key="4">
    <source>
        <dbReference type="Proteomes" id="UP001237642"/>
    </source>
</evidence>
<dbReference type="InterPro" id="IPR012337">
    <property type="entry name" value="RNaseH-like_sf"/>
</dbReference>
<dbReference type="SUPFAM" id="SSF53098">
    <property type="entry name" value="Ribonuclease H-like"/>
    <property type="match status" value="1"/>
</dbReference>
<feature type="domain" description="RNase H type-1" evidence="1">
    <location>
        <begin position="371"/>
        <end position="492"/>
    </location>
</feature>
<dbReference type="InterPro" id="IPR026960">
    <property type="entry name" value="RVT-Znf"/>
</dbReference>
<keyword evidence="4" id="KW-1185">Reference proteome</keyword>
<evidence type="ECO:0000313" key="3">
    <source>
        <dbReference type="EMBL" id="KAK1352812.1"/>
    </source>
</evidence>
<accession>A0AAD8GR31</accession>
<dbReference type="GO" id="GO:0003676">
    <property type="term" value="F:nucleic acid binding"/>
    <property type="evidence" value="ECO:0007669"/>
    <property type="project" value="InterPro"/>
</dbReference>
<dbReference type="PANTHER" id="PTHR47074:SF21">
    <property type="entry name" value="RNASE H TYPE-1 DOMAIN-CONTAINING PROTEIN"/>
    <property type="match status" value="1"/>
</dbReference>
<dbReference type="Pfam" id="PF13966">
    <property type="entry name" value="zf-RVT"/>
    <property type="match status" value="1"/>
</dbReference>
<dbReference type="PANTHER" id="PTHR47074">
    <property type="entry name" value="BNAC02G40300D PROTEIN"/>
    <property type="match status" value="1"/>
</dbReference>
<proteinExistence type="predicted"/>
<dbReference type="Pfam" id="PF13456">
    <property type="entry name" value="RVT_3"/>
    <property type="match status" value="1"/>
</dbReference>
<dbReference type="InterPro" id="IPR002156">
    <property type="entry name" value="RNaseH_domain"/>
</dbReference>
<dbReference type="CDD" id="cd06222">
    <property type="entry name" value="RNase_H_like"/>
    <property type="match status" value="1"/>
</dbReference>
<comment type="caution">
    <text evidence="3">The sequence shown here is derived from an EMBL/GenBank/DDBJ whole genome shotgun (WGS) entry which is preliminary data.</text>
</comment>
<evidence type="ECO:0008006" key="5">
    <source>
        <dbReference type="Google" id="ProtNLM"/>
    </source>
</evidence>
<dbReference type="AlphaFoldDB" id="A0AAD8GR31"/>
<dbReference type="InterPro" id="IPR044730">
    <property type="entry name" value="RNase_H-like_dom_plant"/>
</dbReference>
<feature type="domain" description="Reverse transcriptase zinc-binding" evidence="2">
    <location>
        <begin position="174"/>
        <end position="266"/>
    </location>
</feature>
<dbReference type="InterPro" id="IPR052929">
    <property type="entry name" value="RNase_H-like_EbsB-rel"/>
</dbReference>
<evidence type="ECO:0000259" key="1">
    <source>
        <dbReference type="Pfam" id="PF13456"/>
    </source>
</evidence>
<dbReference type="Gene3D" id="3.30.420.10">
    <property type="entry name" value="Ribonuclease H-like superfamily/Ribonuclease H"/>
    <property type="match status" value="1"/>
</dbReference>
<dbReference type="InterPro" id="IPR036397">
    <property type="entry name" value="RNaseH_sf"/>
</dbReference>
<evidence type="ECO:0000259" key="2">
    <source>
        <dbReference type="Pfam" id="PF13966"/>
    </source>
</evidence>
<reference evidence="3" key="1">
    <citation type="submission" date="2023-02" db="EMBL/GenBank/DDBJ databases">
        <title>Genome of toxic invasive species Heracleum sosnowskyi carries increased number of genes despite the absence of recent whole-genome duplications.</title>
        <authorList>
            <person name="Schelkunov M."/>
            <person name="Shtratnikova V."/>
            <person name="Makarenko M."/>
            <person name="Klepikova A."/>
            <person name="Omelchenko D."/>
            <person name="Novikova G."/>
            <person name="Obukhova E."/>
            <person name="Bogdanov V."/>
            <person name="Penin A."/>
            <person name="Logacheva M."/>
        </authorList>
    </citation>
    <scope>NUCLEOTIDE SEQUENCE</scope>
    <source>
        <strain evidence="3">Hsosn_3</strain>
        <tissue evidence="3">Leaf</tissue>
    </source>
</reference>
<protein>
    <recommendedName>
        <fullName evidence="5">RNase H type-1 domain-containing protein</fullName>
    </recommendedName>
</protein>
<gene>
    <name evidence="3" type="ORF">POM88_052650</name>
</gene>